<organism evidence="7 8">
    <name type="scientific">Carya illinoinensis</name>
    <name type="common">Pecan</name>
    <dbReference type="NCBI Taxonomy" id="32201"/>
    <lineage>
        <taxon>Eukaryota</taxon>
        <taxon>Viridiplantae</taxon>
        <taxon>Streptophyta</taxon>
        <taxon>Embryophyta</taxon>
        <taxon>Tracheophyta</taxon>
        <taxon>Spermatophyta</taxon>
        <taxon>Magnoliopsida</taxon>
        <taxon>eudicotyledons</taxon>
        <taxon>Gunneridae</taxon>
        <taxon>Pentapetalae</taxon>
        <taxon>rosids</taxon>
        <taxon>fabids</taxon>
        <taxon>Fagales</taxon>
        <taxon>Juglandaceae</taxon>
        <taxon>Carya</taxon>
    </lineage>
</organism>
<evidence type="ECO:0008006" key="9">
    <source>
        <dbReference type="Google" id="ProtNLM"/>
    </source>
</evidence>
<reference evidence="7" key="1">
    <citation type="submission" date="2021-01" db="EMBL/GenBank/DDBJ databases">
        <authorList>
            <person name="Lovell J.T."/>
            <person name="Bentley N."/>
            <person name="Bhattarai G."/>
            <person name="Jenkins J.W."/>
            <person name="Sreedasyam A."/>
            <person name="Alarcon Y."/>
            <person name="Bock C."/>
            <person name="Boston L."/>
            <person name="Carlson J."/>
            <person name="Cervantes K."/>
            <person name="Clermont K."/>
            <person name="Krom N."/>
            <person name="Kubenka K."/>
            <person name="Mamidi S."/>
            <person name="Mattison C."/>
            <person name="Monteros M."/>
            <person name="Pisani C."/>
            <person name="Plott C."/>
            <person name="Rajasekar S."/>
            <person name="Rhein H.S."/>
            <person name="Rohla C."/>
            <person name="Song M."/>
            <person name="Hilaire R.S."/>
            <person name="Shu S."/>
            <person name="Wells L."/>
            <person name="Wang X."/>
            <person name="Webber J."/>
            <person name="Heerema R.J."/>
            <person name="Klein P."/>
            <person name="Conner P."/>
            <person name="Grauke L."/>
            <person name="Grimwood J."/>
            <person name="Schmutz J."/>
            <person name="Randall J.J."/>
        </authorList>
    </citation>
    <scope>NUCLEOTIDE SEQUENCE</scope>
    <source>
        <tissue evidence="7">Leaf</tissue>
    </source>
</reference>
<sequence>MWCLRRAAHPFKKQGYCLEASRIFGSKSDATSNVRGDGGSICCPAQLISPKLLLSEKLFYLTPALDRIFVGNRSLCSLADECSGGKTHVEDKFLEPETIATVDAIVGSNAEEEGGEVLASETVFLDDDFSDTEKGEGGEDSHKKKAYLELYKAIMDSPSQSVASILDKWVEEGNDLEQLRISGIIISLRRRRMYSKALQFSEWLETTKQVALTERDYAARLDLIVKVKGIQKAEKYVERIPTSFKGELVYRTLLAGCVHFVNMNKAETVFEKIRELELPITVFAFNQMIILYKRLDKRKVADVLSLMEKENVKPSLLTYKLLIDIKGESNDIEGMEQLFETMKAEGVSPDVHVLTVLAKHYISGGLKHKAENVLKEIGEEKLKGSFGAHRALLGLYASLDKPDEVARIWKECELDPRMSECIAAIEAWGKLGKVEEAEAVFEIMLQKWKRLSSRQYCALLKVYVDQKLVTKGKEFVKRMEDSGCWVGPLAWDALVRLSLIAGELEKADSILHKAAQQNRERASFSTYIVVMEQYAKRGDVHNAEKLFHRMRQCGYTGRLKPFDILIQAYINAKVPAYGFLERMKAENIFPNKAFSLQLAQADPFFRKNRVLDLLDL</sequence>
<evidence type="ECO:0000256" key="2">
    <source>
        <dbReference type="ARBA" id="ARBA00007626"/>
    </source>
</evidence>
<dbReference type="PANTHER" id="PTHR45717">
    <property type="entry name" value="OS12G0527900 PROTEIN"/>
    <property type="match status" value="1"/>
</dbReference>
<dbReference type="GO" id="GO:0005739">
    <property type="term" value="C:mitochondrion"/>
    <property type="evidence" value="ECO:0007669"/>
    <property type="project" value="UniProtKB-SubCell"/>
</dbReference>
<protein>
    <recommendedName>
        <fullName evidence="9">Pentatricopeptide repeat-containing protein</fullName>
    </recommendedName>
</protein>
<dbReference type="FunFam" id="1.25.40.10:FF:000394">
    <property type="entry name" value="Pentatricopeptide repeat-containing protein, mitochondrial"/>
    <property type="match status" value="1"/>
</dbReference>
<dbReference type="AlphaFoldDB" id="A0A922D867"/>
<gene>
    <name evidence="7" type="ORF">I3842_14G012200</name>
</gene>
<comment type="subcellular location">
    <subcellularLocation>
        <location evidence="1">Mitochondrion</location>
    </subcellularLocation>
</comment>
<dbReference type="InterPro" id="IPR002885">
    <property type="entry name" value="PPR_rpt"/>
</dbReference>
<dbReference type="Pfam" id="PF01535">
    <property type="entry name" value="PPR"/>
    <property type="match status" value="3"/>
</dbReference>
<accession>A0A922D867</accession>
<keyword evidence="5" id="KW-0496">Mitochondrion</keyword>
<proteinExistence type="inferred from homology"/>
<dbReference type="Proteomes" id="UP000811246">
    <property type="component" value="Chromosome 14"/>
</dbReference>
<evidence type="ECO:0000256" key="3">
    <source>
        <dbReference type="ARBA" id="ARBA00022737"/>
    </source>
</evidence>
<name>A0A922D867_CARIL</name>
<feature type="repeat" description="PPR" evidence="6">
    <location>
        <begin position="315"/>
        <end position="349"/>
    </location>
</feature>
<keyword evidence="3" id="KW-0677">Repeat</keyword>
<comment type="caution">
    <text evidence="7">The sequence shown here is derived from an EMBL/GenBank/DDBJ whole genome shotgun (WGS) entry which is preliminary data.</text>
</comment>
<dbReference type="GO" id="GO:0003729">
    <property type="term" value="F:mRNA binding"/>
    <property type="evidence" value="ECO:0007669"/>
    <property type="project" value="UniProtKB-ARBA"/>
</dbReference>
<evidence type="ECO:0000313" key="8">
    <source>
        <dbReference type="Proteomes" id="UP000811246"/>
    </source>
</evidence>
<dbReference type="PROSITE" id="PS51375">
    <property type="entry name" value="PPR"/>
    <property type="match status" value="2"/>
</dbReference>
<keyword evidence="4" id="KW-0809">Transit peptide</keyword>
<evidence type="ECO:0000256" key="6">
    <source>
        <dbReference type="PROSITE-ProRule" id="PRU00708"/>
    </source>
</evidence>
<evidence type="ECO:0000256" key="4">
    <source>
        <dbReference type="ARBA" id="ARBA00022946"/>
    </source>
</evidence>
<dbReference type="PANTHER" id="PTHR45717:SF38">
    <property type="entry name" value="PENTACOTRIPEPTIDE-REPEAT REGION OF PRORP DOMAIN-CONTAINING PROTEIN"/>
    <property type="match status" value="1"/>
</dbReference>
<dbReference type="EMBL" id="CM031838">
    <property type="protein sequence ID" value="KAG6677171.1"/>
    <property type="molecule type" value="Genomic_DNA"/>
</dbReference>
<dbReference type="NCBIfam" id="TIGR00756">
    <property type="entry name" value="PPR"/>
    <property type="match status" value="1"/>
</dbReference>
<evidence type="ECO:0000256" key="1">
    <source>
        <dbReference type="ARBA" id="ARBA00004173"/>
    </source>
</evidence>
<dbReference type="Pfam" id="PF13812">
    <property type="entry name" value="PPR_3"/>
    <property type="match status" value="1"/>
</dbReference>
<feature type="repeat" description="PPR" evidence="6">
    <location>
        <begin position="523"/>
        <end position="557"/>
    </location>
</feature>
<comment type="similarity">
    <text evidence="2">Belongs to the PPR family. P subfamily.</text>
</comment>
<evidence type="ECO:0000256" key="5">
    <source>
        <dbReference type="ARBA" id="ARBA00023128"/>
    </source>
</evidence>
<evidence type="ECO:0000313" key="7">
    <source>
        <dbReference type="EMBL" id="KAG6677171.1"/>
    </source>
</evidence>